<evidence type="ECO:0000313" key="2">
    <source>
        <dbReference type="Proteomes" id="UP000660745"/>
    </source>
</evidence>
<evidence type="ECO:0000313" key="1">
    <source>
        <dbReference type="EMBL" id="GGP17508.1"/>
    </source>
</evidence>
<keyword evidence="2" id="KW-1185">Reference proteome</keyword>
<dbReference type="AlphaFoldDB" id="A0A918AEL8"/>
<protein>
    <submittedName>
        <fullName evidence="1">Uncharacterized protein</fullName>
    </submittedName>
</protein>
<sequence length="81" mass="9029">MDMQQTSGYDLGALRASFPGWSLFQSDAGTFYATRCDVRLNDAEIKAGLQQTVSADDVATFEALLHEQSLKGWRRDRSRAV</sequence>
<proteinExistence type="predicted"/>
<name>A0A918AEL8_9ACTN</name>
<organism evidence="1 2">
    <name type="scientific">Nonomuraea glycinis</name>
    <dbReference type="NCBI Taxonomy" id="2047744"/>
    <lineage>
        <taxon>Bacteria</taxon>
        <taxon>Bacillati</taxon>
        <taxon>Actinomycetota</taxon>
        <taxon>Actinomycetes</taxon>
        <taxon>Streptosporangiales</taxon>
        <taxon>Streptosporangiaceae</taxon>
        <taxon>Nonomuraea</taxon>
    </lineage>
</organism>
<accession>A0A918AEL8</accession>
<dbReference type="Proteomes" id="UP000660745">
    <property type="component" value="Unassembled WGS sequence"/>
</dbReference>
<comment type="caution">
    <text evidence="1">The sequence shown here is derived from an EMBL/GenBank/DDBJ whole genome shotgun (WGS) entry which is preliminary data.</text>
</comment>
<gene>
    <name evidence="1" type="ORF">GCM10012278_86310</name>
</gene>
<reference evidence="1" key="1">
    <citation type="journal article" date="2014" name="Int. J. Syst. Evol. Microbiol.">
        <title>Complete genome sequence of Corynebacterium casei LMG S-19264T (=DSM 44701T), isolated from a smear-ripened cheese.</title>
        <authorList>
            <consortium name="US DOE Joint Genome Institute (JGI-PGF)"/>
            <person name="Walter F."/>
            <person name="Albersmeier A."/>
            <person name="Kalinowski J."/>
            <person name="Ruckert C."/>
        </authorList>
    </citation>
    <scope>NUCLEOTIDE SEQUENCE</scope>
    <source>
        <strain evidence="1">CGMCC 4.7430</strain>
    </source>
</reference>
<dbReference type="EMBL" id="BMNK01000024">
    <property type="protein sequence ID" value="GGP17508.1"/>
    <property type="molecule type" value="Genomic_DNA"/>
</dbReference>
<reference evidence="1" key="2">
    <citation type="submission" date="2020-09" db="EMBL/GenBank/DDBJ databases">
        <authorList>
            <person name="Sun Q."/>
            <person name="Zhou Y."/>
        </authorList>
    </citation>
    <scope>NUCLEOTIDE SEQUENCE</scope>
    <source>
        <strain evidence="1">CGMCC 4.7430</strain>
    </source>
</reference>